<protein>
    <submittedName>
        <fullName evidence="1">Uncharacterized protein</fullName>
    </submittedName>
</protein>
<dbReference type="AlphaFoldDB" id="A0A839DYM1"/>
<gene>
    <name evidence="1" type="ORF">FHX42_001187</name>
</gene>
<keyword evidence="2" id="KW-1185">Reference proteome</keyword>
<evidence type="ECO:0000313" key="1">
    <source>
        <dbReference type="EMBL" id="MBA8823858.1"/>
    </source>
</evidence>
<evidence type="ECO:0000313" key="2">
    <source>
        <dbReference type="Proteomes" id="UP000569329"/>
    </source>
</evidence>
<dbReference type="EMBL" id="JACGWZ010000001">
    <property type="protein sequence ID" value="MBA8823858.1"/>
    <property type="molecule type" value="Genomic_DNA"/>
</dbReference>
<dbReference type="Proteomes" id="UP000569329">
    <property type="component" value="Unassembled WGS sequence"/>
</dbReference>
<organism evidence="1 2">
    <name type="scientific">Halosaccharopolyspora lacisalsi</name>
    <dbReference type="NCBI Taxonomy" id="1000566"/>
    <lineage>
        <taxon>Bacteria</taxon>
        <taxon>Bacillati</taxon>
        <taxon>Actinomycetota</taxon>
        <taxon>Actinomycetes</taxon>
        <taxon>Pseudonocardiales</taxon>
        <taxon>Pseudonocardiaceae</taxon>
        <taxon>Halosaccharopolyspora</taxon>
    </lineage>
</organism>
<comment type="caution">
    <text evidence="1">The sequence shown here is derived from an EMBL/GenBank/DDBJ whole genome shotgun (WGS) entry which is preliminary data.</text>
</comment>
<dbReference type="RefSeq" id="WP_182543080.1">
    <property type="nucleotide sequence ID" value="NZ_JACGWZ010000001.1"/>
</dbReference>
<sequence>MGDIAGKLDKSYESMGLSDLAETPVAALQGVSDTDVQHLTDAFGIHTIWGLGTNSYCRWA</sequence>
<name>A0A839DYM1_9PSEU</name>
<accession>A0A839DYM1</accession>
<reference evidence="1 2" key="1">
    <citation type="submission" date="2020-07" db="EMBL/GenBank/DDBJ databases">
        <title>Sequencing the genomes of 1000 actinobacteria strains.</title>
        <authorList>
            <person name="Klenk H.-P."/>
        </authorList>
    </citation>
    <scope>NUCLEOTIDE SEQUENCE [LARGE SCALE GENOMIC DNA]</scope>
    <source>
        <strain evidence="1 2">DSM 45975</strain>
    </source>
</reference>
<proteinExistence type="predicted"/>